<reference evidence="6 7" key="1">
    <citation type="submission" date="2019-02" db="EMBL/GenBank/DDBJ databases">
        <title>Deep-cultivation of Planctomycetes and their phenomic and genomic characterization uncovers novel biology.</title>
        <authorList>
            <person name="Wiegand S."/>
            <person name="Jogler M."/>
            <person name="Boedeker C."/>
            <person name="Pinto D."/>
            <person name="Vollmers J."/>
            <person name="Rivas-Marin E."/>
            <person name="Kohn T."/>
            <person name="Peeters S.H."/>
            <person name="Heuer A."/>
            <person name="Rast P."/>
            <person name="Oberbeckmann S."/>
            <person name="Bunk B."/>
            <person name="Jeske O."/>
            <person name="Meyerdierks A."/>
            <person name="Storesund J.E."/>
            <person name="Kallscheuer N."/>
            <person name="Luecker S."/>
            <person name="Lage O.M."/>
            <person name="Pohl T."/>
            <person name="Merkel B.J."/>
            <person name="Hornburger P."/>
            <person name="Mueller R.-W."/>
            <person name="Bruemmer F."/>
            <person name="Labrenz M."/>
            <person name="Spormann A.M."/>
            <person name="Op den Camp H."/>
            <person name="Overmann J."/>
            <person name="Amann R."/>
            <person name="Jetten M.S.M."/>
            <person name="Mascher T."/>
            <person name="Medema M.H."/>
            <person name="Devos D.P."/>
            <person name="Kaster A.-K."/>
            <person name="Ovreas L."/>
            <person name="Rohde M."/>
            <person name="Galperin M.Y."/>
            <person name="Jogler C."/>
        </authorList>
    </citation>
    <scope>NUCLEOTIDE SEQUENCE [LARGE SCALE GENOMIC DNA]</scope>
    <source>
        <strain evidence="6 7">TBK1r</strain>
    </source>
</reference>
<evidence type="ECO:0000256" key="1">
    <source>
        <dbReference type="ARBA" id="ARBA00004141"/>
    </source>
</evidence>
<dbReference type="InterPro" id="IPR035952">
    <property type="entry name" value="Rhomboid-like_sf"/>
</dbReference>
<evidence type="ECO:0000256" key="5">
    <source>
        <dbReference type="SAM" id="Phobius"/>
    </source>
</evidence>
<name>A0ABX5XUT2_9BACT</name>
<feature type="transmembrane region" description="Helical" evidence="5">
    <location>
        <begin position="154"/>
        <end position="172"/>
    </location>
</feature>
<dbReference type="EMBL" id="CP036432">
    <property type="protein sequence ID" value="QDV85699.1"/>
    <property type="molecule type" value="Genomic_DNA"/>
</dbReference>
<organism evidence="6 7">
    <name type="scientific">Stieleria magnilauensis</name>
    <dbReference type="NCBI Taxonomy" id="2527963"/>
    <lineage>
        <taxon>Bacteria</taxon>
        <taxon>Pseudomonadati</taxon>
        <taxon>Planctomycetota</taxon>
        <taxon>Planctomycetia</taxon>
        <taxon>Pirellulales</taxon>
        <taxon>Pirellulaceae</taxon>
        <taxon>Stieleria</taxon>
    </lineage>
</organism>
<keyword evidence="3 5" id="KW-1133">Transmembrane helix</keyword>
<keyword evidence="7" id="KW-1185">Reference proteome</keyword>
<accession>A0ABX5XUT2</accession>
<proteinExistence type="predicted"/>
<dbReference type="Gene3D" id="1.20.1540.10">
    <property type="entry name" value="Rhomboid-like"/>
    <property type="match status" value="1"/>
</dbReference>
<evidence type="ECO:0000256" key="4">
    <source>
        <dbReference type="ARBA" id="ARBA00023136"/>
    </source>
</evidence>
<evidence type="ECO:0000313" key="6">
    <source>
        <dbReference type="EMBL" id="QDV85699.1"/>
    </source>
</evidence>
<evidence type="ECO:0008006" key="8">
    <source>
        <dbReference type="Google" id="ProtNLM"/>
    </source>
</evidence>
<evidence type="ECO:0000256" key="2">
    <source>
        <dbReference type="ARBA" id="ARBA00022692"/>
    </source>
</evidence>
<dbReference type="RefSeq" id="WP_145215753.1">
    <property type="nucleotide sequence ID" value="NZ_CP036432.1"/>
</dbReference>
<keyword evidence="2 5" id="KW-0812">Transmembrane</keyword>
<dbReference type="SUPFAM" id="SSF144091">
    <property type="entry name" value="Rhomboid-like"/>
    <property type="match status" value="1"/>
</dbReference>
<sequence>MNLPKKIPFTLLMLSLLVVAGIYGQTHIGLLDADVRDDVGFSTRLLFSGHLHRIFTSLFFTAGGWRFYSSLLMFAVGVGWVEYSRGTKQTAASFFAIHVLTVLLLSLFVTWPLTAIETRHGLTMFDARDVGPSAGYYGCLGFALAGLKRKPRNVIVAMIFIVLIGRLTWSSIHLPEDGRMLLADLAHLIAFPLGLSAEMYSRVFLSRDDLTD</sequence>
<feature type="transmembrane region" description="Helical" evidence="5">
    <location>
        <begin position="130"/>
        <end position="147"/>
    </location>
</feature>
<evidence type="ECO:0000313" key="7">
    <source>
        <dbReference type="Proteomes" id="UP000318081"/>
    </source>
</evidence>
<protein>
    <recommendedName>
        <fullName evidence="8">Rhomboid family protein</fullName>
    </recommendedName>
</protein>
<feature type="transmembrane region" description="Helical" evidence="5">
    <location>
        <begin position="178"/>
        <end position="197"/>
    </location>
</feature>
<gene>
    <name evidence="6" type="ORF">TBK1r_47150</name>
</gene>
<feature type="transmembrane region" description="Helical" evidence="5">
    <location>
        <begin position="65"/>
        <end position="83"/>
    </location>
</feature>
<keyword evidence="4 5" id="KW-0472">Membrane</keyword>
<dbReference type="Proteomes" id="UP000318081">
    <property type="component" value="Chromosome"/>
</dbReference>
<feature type="transmembrane region" description="Helical" evidence="5">
    <location>
        <begin position="90"/>
        <end position="110"/>
    </location>
</feature>
<comment type="subcellular location">
    <subcellularLocation>
        <location evidence="1">Membrane</location>
        <topology evidence="1">Multi-pass membrane protein</topology>
    </subcellularLocation>
</comment>
<evidence type="ECO:0000256" key="3">
    <source>
        <dbReference type="ARBA" id="ARBA00022989"/>
    </source>
</evidence>